<dbReference type="InterPro" id="IPR018247">
    <property type="entry name" value="EF_Hand_1_Ca_BS"/>
</dbReference>
<dbReference type="PROSITE" id="PS50222">
    <property type="entry name" value="EF_HAND_2"/>
    <property type="match status" value="1"/>
</dbReference>
<feature type="compositionally biased region" description="Low complexity" evidence="2">
    <location>
        <begin position="253"/>
        <end position="280"/>
    </location>
</feature>
<reference evidence="4 5" key="1">
    <citation type="journal article" date="2012" name="Genome Biol.">
        <title>Genome and low-iron response of an oceanic diatom adapted to chronic iron limitation.</title>
        <authorList>
            <person name="Lommer M."/>
            <person name="Specht M."/>
            <person name="Roy A.S."/>
            <person name="Kraemer L."/>
            <person name="Andreson R."/>
            <person name="Gutowska M.A."/>
            <person name="Wolf J."/>
            <person name="Bergner S.V."/>
            <person name="Schilhabel M.B."/>
            <person name="Klostermeier U.C."/>
            <person name="Beiko R.G."/>
            <person name="Rosenstiel P."/>
            <person name="Hippler M."/>
            <person name="Laroche J."/>
        </authorList>
    </citation>
    <scope>NUCLEOTIDE SEQUENCE [LARGE SCALE GENOMIC DNA]</scope>
    <source>
        <strain evidence="4 5">CCMP1005</strain>
    </source>
</reference>
<sequence>MATTRSNYLSSPEMDVAERQKDHPTINDYYKAQAEENKPIQYQHGLGNYSNVQFGDDRVSFKKSISQVMYQLPEEIADKMTISECPQQKPMKQRMQDYEEANAVVGPEKLQEMEQMMRDKLQQRTKTGPFQLRKTFKYFDRDGSGGIDFSEFQRAMELMGFAFTDIQQLALFARYDESCSGEVDYSEFVEKVMESDFSSLSSSSAGSKRALSTLVSSAFDGGAGGGNQSVEDEDSDMDEEELEHFRRVEVKKLSTSSTKTRAASSIATRCQNSCRSSAGGTSRGRRSTRDS</sequence>
<dbReference type="Proteomes" id="UP000266841">
    <property type="component" value="Unassembled WGS sequence"/>
</dbReference>
<dbReference type="SUPFAM" id="SSF47473">
    <property type="entry name" value="EF-hand"/>
    <property type="match status" value="1"/>
</dbReference>
<feature type="domain" description="EF-hand" evidence="3">
    <location>
        <begin position="127"/>
        <end position="162"/>
    </location>
</feature>
<feature type="region of interest" description="Disordered" evidence="2">
    <location>
        <begin position="1"/>
        <end position="24"/>
    </location>
</feature>
<feature type="region of interest" description="Disordered" evidence="2">
    <location>
        <begin position="219"/>
        <end position="291"/>
    </location>
</feature>
<evidence type="ECO:0000313" key="4">
    <source>
        <dbReference type="EMBL" id="EJK46973.1"/>
    </source>
</evidence>
<dbReference type="InterPro" id="IPR011992">
    <property type="entry name" value="EF-hand-dom_pair"/>
</dbReference>
<dbReference type="Gene3D" id="1.10.238.10">
    <property type="entry name" value="EF-hand"/>
    <property type="match status" value="1"/>
</dbReference>
<dbReference type="CDD" id="cd00051">
    <property type="entry name" value="EFh"/>
    <property type="match status" value="1"/>
</dbReference>
<evidence type="ECO:0000313" key="5">
    <source>
        <dbReference type="Proteomes" id="UP000266841"/>
    </source>
</evidence>
<keyword evidence="5" id="KW-1185">Reference proteome</keyword>
<dbReference type="InterPro" id="IPR052603">
    <property type="entry name" value="EFCB6"/>
</dbReference>
<dbReference type="SMART" id="SM00054">
    <property type="entry name" value="EFh"/>
    <property type="match status" value="2"/>
</dbReference>
<dbReference type="InterPro" id="IPR002048">
    <property type="entry name" value="EF_hand_dom"/>
</dbReference>
<dbReference type="EMBL" id="AGNL01047432">
    <property type="protein sequence ID" value="EJK46973.1"/>
    <property type="molecule type" value="Genomic_DNA"/>
</dbReference>
<dbReference type="Pfam" id="PF13499">
    <property type="entry name" value="EF-hand_7"/>
    <property type="match status" value="1"/>
</dbReference>
<evidence type="ECO:0000259" key="3">
    <source>
        <dbReference type="PROSITE" id="PS50222"/>
    </source>
</evidence>
<dbReference type="AlphaFoldDB" id="K0R2P2"/>
<proteinExistence type="predicted"/>
<protein>
    <recommendedName>
        <fullName evidence="3">EF-hand domain-containing protein</fullName>
    </recommendedName>
</protein>
<gene>
    <name evidence="4" type="ORF">THAOC_34342</name>
</gene>
<comment type="caution">
    <text evidence="4">The sequence shown here is derived from an EMBL/GenBank/DDBJ whole genome shotgun (WGS) entry which is preliminary data.</text>
</comment>
<feature type="compositionally biased region" description="Basic and acidic residues" evidence="2">
    <location>
        <begin position="243"/>
        <end position="252"/>
    </location>
</feature>
<keyword evidence="1" id="KW-0106">Calcium</keyword>
<dbReference type="eggNOG" id="KOG0028">
    <property type="taxonomic scope" value="Eukaryota"/>
</dbReference>
<accession>K0R2P2</accession>
<dbReference type="OrthoDB" id="26525at2759"/>
<evidence type="ECO:0000256" key="1">
    <source>
        <dbReference type="ARBA" id="ARBA00022837"/>
    </source>
</evidence>
<dbReference type="GO" id="GO:0005509">
    <property type="term" value="F:calcium ion binding"/>
    <property type="evidence" value="ECO:0007669"/>
    <property type="project" value="InterPro"/>
</dbReference>
<dbReference type="PANTHER" id="PTHR20875:SF0">
    <property type="entry name" value="GH12158P"/>
    <property type="match status" value="1"/>
</dbReference>
<organism evidence="4 5">
    <name type="scientific">Thalassiosira oceanica</name>
    <name type="common">Marine diatom</name>
    <dbReference type="NCBI Taxonomy" id="159749"/>
    <lineage>
        <taxon>Eukaryota</taxon>
        <taxon>Sar</taxon>
        <taxon>Stramenopiles</taxon>
        <taxon>Ochrophyta</taxon>
        <taxon>Bacillariophyta</taxon>
        <taxon>Coscinodiscophyceae</taxon>
        <taxon>Thalassiosirophycidae</taxon>
        <taxon>Thalassiosirales</taxon>
        <taxon>Thalassiosiraceae</taxon>
        <taxon>Thalassiosira</taxon>
    </lineage>
</organism>
<feature type="compositionally biased region" description="Polar residues" evidence="2">
    <location>
        <begin position="1"/>
        <end position="10"/>
    </location>
</feature>
<dbReference type="PROSITE" id="PS00018">
    <property type="entry name" value="EF_HAND_1"/>
    <property type="match status" value="1"/>
</dbReference>
<dbReference type="PANTHER" id="PTHR20875">
    <property type="entry name" value="EF-HAND CALCIUM-BINDING DOMAIN-CONTAINING PROTEIN 6-RELATED"/>
    <property type="match status" value="1"/>
</dbReference>
<feature type="compositionally biased region" description="Acidic residues" evidence="2">
    <location>
        <begin position="230"/>
        <end position="242"/>
    </location>
</feature>
<evidence type="ECO:0000256" key="2">
    <source>
        <dbReference type="SAM" id="MobiDB-lite"/>
    </source>
</evidence>
<name>K0R2P2_THAOC</name>